<dbReference type="Pfam" id="PF03658">
    <property type="entry name" value="Ub-RnfH"/>
    <property type="match status" value="1"/>
</dbReference>
<dbReference type="HAMAP" id="MF_00460">
    <property type="entry name" value="UPF0125_RnfH"/>
    <property type="match status" value="1"/>
</dbReference>
<dbReference type="Proteomes" id="UP001205357">
    <property type="component" value="Unassembled WGS sequence"/>
</dbReference>
<comment type="similarity">
    <text evidence="1 2">Belongs to the UPF0125 (RnfH) family.</text>
</comment>
<sequence length="95" mass="10625">MSANITVEVVYALPEKQYLHKVSLEEGATVEQAIVASGLMRLRPEIDLTSNKVGVWSRAVKLQDAVHDGDRVEIYRPLIADPKALRRQRAEKSAK</sequence>
<evidence type="ECO:0000313" key="3">
    <source>
        <dbReference type="EMBL" id="MCS2159950.1"/>
    </source>
</evidence>
<dbReference type="EMBL" id="JALIGE010000067">
    <property type="protein sequence ID" value="MCS2159950.1"/>
    <property type="molecule type" value="Genomic_DNA"/>
</dbReference>
<accession>A0ABT2DWN7</accession>
<proteinExistence type="inferred from homology"/>
<dbReference type="InterPro" id="IPR037021">
    <property type="entry name" value="RnfH_sf"/>
</dbReference>
<dbReference type="InterPro" id="IPR005346">
    <property type="entry name" value="RnfH"/>
</dbReference>
<evidence type="ECO:0000256" key="1">
    <source>
        <dbReference type="ARBA" id="ARBA00010645"/>
    </source>
</evidence>
<reference evidence="3 4" key="1">
    <citation type="submission" date="2022-04" db="EMBL/GenBank/DDBJ databases">
        <title>Proposal of a three novel species of Scandinavium, Scandinavium hiltneri, Scandinavium manionii, Scandinavium tedordense.</title>
        <authorList>
            <person name="Maddock D.W."/>
            <person name="Brady C.L."/>
            <person name="Denman S."/>
            <person name="Arnold D."/>
        </authorList>
    </citation>
    <scope>NUCLEOTIDE SEQUENCE [LARGE SCALE GENOMIC DNA]</scope>
    <source>
        <strain evidence="3 4">H11S7</strain>
    </source>
</reference>
<comment type="caution">
    <text evidence="3">The sequence shown here is derived from an EMBL/GenBank/DDBJ whole genome shotgun (WGS) entry which is preliminary data.</text>
</comment>
<dbReference type="PANTHER" id="PTHR37483">
    <property type="entry name" value="UPF0125 PROTEIN RATB"/>
    <property type="match status" value="1"/>
</dbReference>
<dbReference type="RefSeq" id="WP_258986458.1">
    <property type="nucleotide sequence ID" value="NZ_JALIGE010000067.1"/>
</dbReference>
<dbReference type="SUPFAM" id="SSF54285">
    <property type="entry name" value="MoaD/ThiS"/>
    <property type="match status" value="1"/>
</dbReference>
<gene>
    <name evidence="3" type="ORF">MUU47_02150</name>
</gene>
<dbReference type="InterPro" id="IPR016155">
    <property type="entry name" value="Mopterin_synth/thiamin_S_b"/>
</dbReference>
<evidence type="ECO:0000313" key="4">
    <source>
        <dbReference type="Proteomes" id="UP001205357"/>
    </source>
</evidence>
<protein>
    <recommendedName>
        <fullName evidence="2">UPF0125 protein MUU47_02150</fullName>
    </recommendedName>
</protein>
<organism evidence="3 4">
    <name type="scientific">Scandinavium hiltneri</name>
    <dbReference type="NCBI Taxonomy" id="2926519"/>
    <lineage>
        <taxon>Bacteria</taxon>
        <taxon>Pseudomonadati</taxon>
        <taxon>Pseudomonadota</taxon>
        <taxon>Gammaproteobacteria</taxon>
        <taxon>Enterobacterales</taxon>
        <taxon>Enterobacteriaceae</taxon>
        <taxon>Scandinavium</taxon>
    </lineage>
</organism>
<evidence type="ECO:0000256" key="2">
    <source>
        <dbReference type="HAMAP-Rule" id="MF_00460"/>
    </source>
</evidence>
<keyword evidence="4" id="KW-1185">Reference proteome</keyword>
<dbReference type="Gene3D" id="3.10.20.280">
    <property type="entry name" value="RnfH-like"/>
    <property type="match status" value="1"/>
</dbReference>
<dbReference type="NCBIfam" id="NF002490">
    <property type="entry name" value="PRK01777.1"/>
    <property type="match status" value="1"/>
</dbReference>
<dbReference type="PANTHER" id="PTHR37483:SF1">
    <property type="entry name" value="UPF0125 PROTEIN RATB"/>
    <property type="match status" value="1"/>
</dbReference>
<name>A0ABT2DWN7_9ENTR</name>